<feature type="region of interest" description="Disordered" evidence="1">
    <location>
        <begin position="849"/>
        <end position="888"/>
    </location>
</feature>
<dbReference type="EMBL" id="CM001217">
    <property type="protein sequence ID" value="KEH41047.1"/>
    <property type="molecule type" value="Genomic_DNA"/>
</dbReference>
<feature type="compositionally biased region" description="Basic and acidic residues" evidence="1">
    <location>
        <begin position="316"/>
        <end position="336"/>
    </location>
</feature>
<feature type="compositionally biased region" description="Polar residues" evidence="1">
    <location>
        <begin position="876"/>
        <end position="885"/>
    </location>
</feature>
<reference evidence="2 5" key="2">
    <citation type="journal article" date="2014" name="BMC Genomics">
        <title>An improved genome release (version Mt4.0) for the model legume Medicago truncatula.</title>
        <authorList>
            <person name="Tang H."/>
            <person name="Krishnakumar V."/>
            <person name="Bidwell S."/>
            <person name="Rosen B."/>
            <person name="Chan A."/>
            <person name="Zhou S."/>
            <person name="Gentzbittel L."/>
            <person name="Childs K.L."/>
            <person name="Yandell M."/>
            <person name="Gundlach H."/>
            <person name="Mayer K.F."/>
            <person name="Schwartz D.C."/>
            <person name="Town C.D."/>
        </authorList>
    </citation>
    <scope>GENOME REANNOTATION</scope>
    <source>
        <strain evidence="2">A17</strain>
        <strain evidence="4 5">cv. Jemalong A17</strain>
    </source>
</reference>
<evidence type="ECO:0000313" key="2">
    <source>
        <dbReference type="EMBL" id="KEH41047.1"/>
    </source>
</evidence>
<evidence type="ECO:0000256" key="1">
    <source>
        <dbReference type="SAM" id="MobiDB-lite"/>
    </source>
</evidence>
<protein>
    <submittedName>
        <fullName evidence="2">Dentin sialophosphoprotein, putative</fullName>
    </submittedName>
</protein>
<feature type="region of interest" description="Disordered" evidence="1">
    <location>
        <begin position="250"/>
        <end position="271"/>
    </location>
</feature>
<feature type="compositionally biased region" description="Basic and acidic residues" evidence="1">
    <location>
        <begin position="862"/>
        <end position="875"/>
    </location>
</feature>
<reference evidence="3" key="5">
    <citation type="journal article" date="2018" name="Nat. Plants">
        <title>Whole-genome landscape of Medicago truncatula symbiotic genes.</title>
        <authorList>
            <person name="Pecrix Y."/>
            <person name="Gamas P."/>
            <person name="Carrere S."/>
        </authorList>
    </citation>
    <scope>NUCLEOTIDE SEQUENCE</scope>
    <source>
        <tissue evidence="3">Leaves</tissue>
    </source>
</reference>
<feature type="compositionally biased region" description="Polar residues" evidence="1">
    <location>
        <begin position="430"/>
        <end position="440"/>
    </location>
</feature>
<reference evidence="6" key="4">
    <citation type="journal article" date="2018" name="Nat. Plants">
        <title>Whole-genome landscape of Medicago truncatula symbiotic genes.</title>
        <authorList>
            <person name="Pecrix Y."/>
            <person name="Staton S.E."/>
            <person name="Sallet E."/>
            <person name="Lelandais-Briere C."/>
            <person name="Moreau S."/>
            <person name="Carrere S."/>
            <person name="Blein T."/>
            <person name="Jardinaud M.F."/>
            <person name="Latrasse D."/>
            <person name="Zouine M."/>
            <person name="Zahm M."/>
            <person name="Kreplak J."/>
            <person name="Mayjonade B."/>
            <person name="Satge C."/>
            <person name="Perez M."/>
            <person name="Cauet S."/>
            <person name="Marande W."/>
            <person name="Chantry-Darmon C."/>
            <person name="Lopez-Roques C."/>
            <person name="Bouchez O."/>
            <person name="Berard A."/>
            <person name="Debelle F."/>
            <person name="Munos S."/>
            <person name="Bendahmane A."/>
            <person name="Berges H."/>
            <person name="Niebel A."/>
            <person name="Buitink J."/>
            <person name="Frugier F."/>
            <person name="Benhamed M."/>
            <person name="Crespi M."/>
            <person name="Gouzy J."/>
            <person name="Gamas P."/>
        </authorList>
    </citation>
    <scope>NUCLEOTIDE SEQUENCE [LARGE SCALE GENOMIC DNA]</scope>
    <source>
        <strain evidence="6">cv. Jemalong A17</strain>
    </source>
</reference>
<feature type="compositionally biased region" description="Basic and acidic residues" evidence="1">
    <location>
        <begin position="254"/>
        <end position="271"/>
    </location>
</feature>
<feature type="compositionally biased region" description="Polar residues" evidence="1">
    <location>
        <begin position="849"/>
        <end position="861"/>
    </location>
</feature>
<name>A0A072VGV5_MEDTR</name>
<feature type="compositionally biased region" description="Basic and acidic residues" evidence="1">
    <location>
        <begin position="531"/>
        <end position="573"/>
    </location>
</feature>
<evidence type="ECO:0000313" key="4">
    <source>
        <dbReference type="EnsemblPlants" id="KEH41047"/>
    </source>
</evidence>
<feature type="compositionally biased region" description="Basic and acidic residues" evidence="1">
    <location>
        <begin position="66"/>
        <end position="90"/>
    </location>
</feature>
<feature type="compositionally biased region" description="Polar residues" evidence="1">
    <location>
        <begin position="129"/>
        <end position="138"/>
    </location>
</feature>
<feature type="compositionally biased region" description="Polar residues" evidence="1">
    <location>
        <begin position="663"/>
        <end position="679"/>
    </location>
</feature>
<accession>A0A072VGV5</accession>
<organism evidence="2 5">
    <name type="scientific">Medicago truncatula</name>
    <name type="common">Barrel medic</name>
    <name type="synonym">Medicago tribuloides</name>
    <dbReference type="NCBI Taxonomy" id="3880"/>
    <lineage>
        <taxon>Eukaryota</taxon>
        <taxon>Viridiplantae</taxon>
        <taxon>Streptophyta</taxon>
        <taxon>Embryophyta</taxon>
        <taxon>Tracheophyta</taxon>
        <taxon>Spermatophyta</taxon>
        <taxon>Magnoliopsida</taxon>
        <taxon>eudicotyledons</taxon>
        <taxon>Gunneridae</taxon>
        <taxon>Pentapetalae</taxon>
        <taxon>rosids</taxon>
        <taxon>fabids</taxon>
        <taxon>Fabales</taxon>
        <taxon>Fabaceae</taxon>
        <taxon>Papilionoideae</taxon>
        <taxon>50 kb inversion clade</taxon>
        <taxon>NPAAA clade</taxon>
        <taxon>Hologalegina</taxon>
        <taxon>IRL clade</taxon>
        <taxon>Trifolieae</taxon>
        <taxon>Medicago</taxon>
    </lineage>
</organism>
<dbReference type="EnsemblPlants" id="KEH41047">
    <property type="protein sequence ID" value="KEH41047"/>
    <property type="gene ID" value="MTR_1g041300"/>
</dbReference>
<dbReference type="Proteomes" id="UP000002051">
    <property type="component" value="Unassembled WGS sequence"/>
</dbReference>
<proteinExistence type="predicted"/>
<dbReference type="AlphaFoldDB" id="A0A072VGV5"/>
<feature type="compositionally biased region" description="Basic and acidic residues" evidence="1">
    <location>
        <begin position="414"/>
        <end position="429"/>
    </location>
</feature>
<dbReference type="EMBL" id="PSQE01000001">
    <property type="protein sequence ID" value="RHN78501.1"/>
    <property type="molecule type" value="Genomic_DNA"/>
</dbReference>
<feature type="compositionally biased region" description="Acidic residues" evidence="1">
    <location>
        <begin position="574"/>
        <end position="587"/>
    </location>
</feature>
<feature type="region of interest" description="Disordered" evidence="1">
    <location>
        <begin position="314"/>
        <end position="336"/>
    </location>
</feature>
<sequence length="1257" mass="139857">MGKEMGNNNTSAIKEEDNISEADKKNLIEDISENANKISQEENQNIPKFLSKDDVMEKASNTSSDIKIELGKDVHQEDDHANDDVKEKIEPISIAEANDGYEKATRFDSSNTSRMLESDYSLDVDAHASDTNMENQIDPTAEKDDAITELANVSLQEESHGDDVKEKSQMILTDEAKDVEEKDTKLVSHNIESKLEIDSLEGYTHDHESDINMENQMHPKAEEEDVQEKGSGLNIEDATMELEKVLLQEESCGDDAKERSPMIPTDKAKDVEEKATKLISNYIESKPEIDSFEGDANKSDIYMENQMHPTDEAEYAEEKAVGGASEHTRSSIENDLLKGTSYDQEIAAGLAYDDKTSELDVQDESQEDRQDGKMTIPLNDDKDVQGKTTILASDDDPFDLKNSFAGEEEDNISETDKKNLLEDTSEHANEISQEENQNIPQEDAHDADDVKEKIQTISIVDANDAYEKATWFDSNNKTSMLESDYSLEDTHASDISMENQIHPKAEEEDIEEKAKGLDSEDATTELGKVSMQEESHDDDVKEDTQMIPTDEVKDVEEKAIGHISHYIESKVENDSLEGDTNESDMDMENQMHITDEAEDVEEKAIGMDSEHTRSSLENDLSKSNDHEIAAGLSSDGKTSELEDEDKNDGNLTIPFNNDIDVQGKTTILASSDDQTISGNSFGGEGEEITGVIQPEKSPCAESVEGESCESLSSSSFEGSDECAKQEDSCLRKNLSVTYNHCLNEVSSIKQDEEETSVLTLNAMNTSSDSEPQESPNVHHDDVVEFPSDHSLQGNESLRKDTFPDADSHFQHIKHDVSEKYMESQELLCSNKFDESDGNEFVNDLMDTSETLSDPASIGINNNEEKSKVLNEENKSSETGSTNENPQDCKQDQCIKELQEDKSDMANTSEIAIGSNGDCNGDTHAALDSSVFDTYVSNSIKVSDESSASQEENNHVVHEVEPVFLISGSTDVDCIHGKGENNGNKVEDTDEKTESSYVMLSKFEETNMLEQCNSDMLTISQEESFSLQNSSSLLHIYKYQQGNVEQTKSFTATTMLKSDEEEIEKEREDYSQHSEATSLIVEKLTTSTELSSNNSTFANGGYETRENVTRLSTESNSDNPNITCQMQKSPSFNLNLRMESRREESDQIPLLDKSSDDSLPNKASLNISNSMSHDEYGLIEEKIVTMERSYSEISKASFIGFLKEEEAHVLVMAQTQDINVGSKIEVKEVSSTSPKGKEKRKSRSYFFTSCMCCATVPN</sequence>
<dbReference type="OrthoDB" id="1681423at2759"/>
<feature type="region of interest" description="Disordered" evidence="1">
    <location>
        <begin position="349"/>
        <end position="449"/>
    </location>
</feature>
<dbReference type="Gramene" id="rna2075">
    <property type="protein sequence ID" value="RHN78501.1"/>
    <property type="gene ID" value="gene2075"/>
</dbReference>
<feature type="compositionally biased region" description="Polar residues" evidence="1">
    <location>
        <begin position="33"/>
        <end position="46"/>
    </location>
</feature>
<keyword evidence="5" id="KW-1185">Reference proteome</keyword>
<feature type="compositionally biased region" description="Low complexity" evidence="1">
    <location>
        <begin position="708"/>
        <end position="717"/>
    </location>
</feature>
<gene>
    <name evidence="2" type="ordered locus">MTR_1g041300</name>
    <name evidence="3" type="ORF">MtrunA17_Chr1g0166291</name>
</gene>
<feature type="region of interest" description="Disordered" evidence="1">
    <location>
        <begin position="1"/>
        <end position="97"/>
    </location>
</feature>
<dbReference type="Proteomes" id="UP000265566">
    <property type="component" value="Chromosome 1"/>
</dbReference>
<feature type="compositionally biased region" description="Basic and acidic residues" evidence="1">
    <location>
        <begin position="602"/>
        <end position="628"/>
    </location>
</feature>
<dbReference type="HOGENOM" id="CLU_265220_0_0_1"/>
<reference evidence="4" key="3">
    <citation type="submission" date="2015-04" db="UniProtKB">
        <authorList>
            <consortium name="EnsemblPlants"/>
        </authorList>
    </citation>
    <scope>IDENTIFICATION</scope>
    <source>
        <strain evidence="4">cv. Jemalong A17</strain>
    </source>
</reference>
<evidence type="ECO:0000313" key="5">
    <source>
        <dbReference type="Proteomes" id="UP000002051"/>
    </source>
</evidence>
<feature type="compositionally biased region" description="Basic and acidic residues" evidence="1">
    <location>
        <begin position="157"/>
        <end position="185"/>
    </location>
</feature>
<feature type="region of interest" description="Disordered" evidence="1">
    <location>
        <begin position="483"/>
        <end position="719"/>
    </location>
</feature>
<feature type="compositionally biased region" description="Polar residues" evidence="1">
    <location>
        <begin position="1"/>
        <end position="12"/>
    </location>
</feature>
<feature type="region of interest" description="Disordered" evidence="1">
    <location>
        <begin position="1139"/>
        <end position="1158"/>
    </location>
</feature>
<evidence type="ECO:0000313" key="6">
    <source>
        <dbReference type="Proteomes" id="UP000265566"/>
    </source>
</evidence>
<evidence type="ECO:0000313" key="3">
    <source>
        <dbReference type="EMBL" id="RHN78501.1"/>
    </source>
</evidence>
<feature type="region of interest" description="Disordered" evidence="1">
    <location>
        <begin position="125"/>
        <end position="185"/>
    </location>
</feature>
<feature type="compositionally biased region" description="Basic and acidic residues" evidence="1">
    <location>
        <begin position="13"/>
        <end position="28"/>
    </location>
</feature>
<reference evidence="2 5" key="1">
    <citation type="journal article" date="2011" name="Nature">
        <title>The Medicago genome provides insight into the evolution of rhizobial symbioses.</title>
        <authorList>
            <person name="Young N.D."/>
            <person name="Debelle F."/>
            <person name="Oldroyd G.E."/>
            <person name="Geurts R."/>
            <person name="Cannon S.B."/>
            <person name="Udvardi M.K."/>
            <person name="Benedito V.A."/>
            <person name="Mayer K.F."/>
            <person name="Gouzy J."/>
            <person name="Schoof H."/>
            <person name="Van de Peer Y."/>
            <person name="Proost S."/>
            <person name="Cook D.R."/>
            <person name="Meyers B.C."/>
            <person name="Spannagl M."/>
            <person name="Cheung F."/>
            <person name="De Mita S."/>
            <person name="Krishnakumar V."/>
            <person name="Gundlach H."/>
            <person name="Zhou S."/>
            <person name="Mudge J."/>
            <person name="Bharti A.K."/>
            <person name="Murray J.D."/>
            <person name="Naoumkina M.A."/>
            <person name="Rosen B."/>
            <person name="Silverstein K.A."/>
            <person name="Tang H."/>
            <person name="Rombauts S."/>
            <person name="Zhao P.X."/>
            <person name="Zhou P."/>
            <person name="Barbe V."/>
            <person name="Bardou P."/>
            <person name="Bechner M."/>
            <person name="Bellec A."/>
            <person name="Berger A."/>
            <person name="Berges H."/>
            <person name="Bidwell S."/>
            <person name="Bisseling T."/>
            <person name="Choisne N."/>
            <person name="Couloux A."/>
            <person name="Denny R."/>
            <person name="Deshpande S."/>
            <person name="Dai X."/>
            <person name="Doyle J.J."/>
            <person name="Dudez A.M."/>
            <person name="Farmer A.D."/>
            <person name="Fouteau S."/>
            <person name="Franken C."/>
            <person name="Gibelin C."/>
            <person name="Gish J."/>
            <person name="Goldstein S."/>
            <person name="Gonzalez A.J."/>
            <person name="Green P.J."/>
            <person name="Hallab A."/>
            <person name="Hartog M."/>
            <person name="Hua A."/>
            <person name="Humphray S.J."/>
            <person name="Jeong D.H."/>
            <person name="Jing Y."/>
            <person name="Jocker A."/>
            <person name="Kenton S.M."/>
            <person name="Kim D.J."/>
            <person name="Klee K."/>
            <person name="Lai H."/>
            <person name="Lang C."/>
            <person name="Lin S."/>
            <person name="Macmil S.L."/>
            <person name="Magdelenat G."/>
            <person name="Matthews L."/>
            <person name="McCorrison J."/>
            <person name="Monaghan E.L."/>
            <person name="Mun J.H."/>
            <person name="Najar F.Z."/>
            <person name="Nicholson C."/>
            <person name="Noirot C."/>
            <person name="O'Bleness M."/>
            <person name="Paule C.R."/>
            <person name="Poulain J."/>
            <person name="Prion F."/>
            <person name="Qin B."/>
            <person name="Qu C."/>
            <person name="Retzel E.F."/>
            <person name="Riddle C."/>
            <person name="Sallet E."/>
            <person name="Samain S."/>
            <person name="Samson N."/>
            <person name="Sanders I."/>
            <person name="Saurat O."/>
            <person name="Scarpelli C."/>
            <person name="Schiex T."/>
            <person name="Segurens B."/>
            <person name="Severin A.J."/>
            <person name="Sherrier D.J."/>
            <person name="Shi R."/>
            <person name="Sims S."/>
            <person name="Singer S.R."/>
            <person name="Sinharoy S."/>
            <person name="Sterck L."/>
            <person name="Viollet A."/>
            <person name="Wang B.B."/>
            <person name="Wang K."/>
            <person name="Wang M."/>
            <person name="Wang X."/>
            <person name="Warfsmann J."/>
            <person name="Weissenbach J."/>
            <person name="White D.D."/>
            <person name="White J.D."/>
            <person name="Wiley G.B."/>
            <person name="Wincker P."/>
            <person name="Xing Y."/>
            <person name="Yang L."/>
            <person name="Yao Z."/>
            <person name="Ying F."/>
            <person name="Zhai J."/>
            <person name="Zhou L."/>
            <person name="Zuber A."/>
            <person name="Denarie J."/>
            <person name="Dixon R.A."/>
            <person name="May G.D."/>
            <person name="Schwartz D.C."/>
            <person name="Rogers J."/>
            <person name="Quetier F."/>
            <person name="Town C.D."/>
            <person name="Roe B.A."/>
        </authorList>
    </citation>
    <scope>NUCLEOTIDE SEQUENCE [LARGE SCALE GENOMIC DNA]</scope>
    <source>
        <strain evidence="2">A17</strain>
        <strain evidence="4 5">cv. Jemalong A17</strain>
    </source>
</reference>